<keyword evidence="10" id="KW-0143">Chaperone</keyword>
<proteinExistence type="inferred from homology"/>
<sequence>MRTGNLAFAGATTLCVAAFFVFTALKNEPNQEPIKLRKADHSFDFVRSMEGTTGDGKISQDAAGDLQINVELRLLFDYYLAAIGEKKLDEIQAEIERVLTQKLGSKAAQQAKDLLARYIQYKQALLAVESNAQNISPGKTGMSVAARQRWTAMQQVRQRYFSDRENLAMFGFDDAYDQDAMARMDIAENNSLSAEDKKAQLKALDDALPAALKEEKSAPYQVVRLEEQAQSLRANGASDEEVFRMRAAATSPEAAARLAQVDKEDAAWKSRIQQYLDQKNRLSTEMAFHSESEKQGALQQVRNQFFSADEQRRLSAYE</sequence>
<evidence type="ECO:0000256" key="1">
    <source>
        <dbReference type="ARBA" id="ARBA00004383"/>
    </source>
</evidence>
<keyword evidence="4" id="KW-0997">Cell inner membrane</keyword>
<dbReference type="RefSeq" id="WP_186946856.1">
    <property type="nucleotide sequence ID" value="NZ_JACOGF010000004.1"/>
</dbReference>
<evidence type="ECO:0000256" key="10">
    <source>
        <dbReference type="ARBA" id="ARBA00023186"/>
    </source>
</evidence>
<evidence type="ECO:0000256" key="5">
    <source>
        <dbReference type="ARBA" id="ARBA00022692"/>
    </source>
</evidence>
<evidence type="ECO:0000256" key="11">
    <source>
        <dbReference type="ARBA" id="ARBA00030948"/>
    </source>
</evidence>
<name>A0ABR6ZNY1_9BURK</name>
<dbReference type="SUPFAM" id="SSF158855">
    <property type="entry name" value="Lipase chaperone-like"/>
    <property type="match status" value="1"/>
</dbReference>
<reference evidence="14 15" key="1">
    <citation type="submission" date="2020-08" db="EMBL/GenBank/DDBJ databases">
        <title>Novel species isolated from subtropical streams in China.</title>
        <authorList>
            <person name="Lu H."/>
        </authorList>
    </citation>
    <scope>NUCLEOTIDE SEQUENCE [LARGE SCALE GENOMIC DNA]</scope>
    <source>
        <strain evidence="14 15">CY18W</strain>
    </source>
</reference>
<evidence type="ECO:0000256" key="12">
    <source>
        <dbReference type="ARBA" id="ARBA00031542"/>
    </source>
</evidence>
<keyword evidence="5 13" id="KW-0812">Transmembrane</keyword>
<evidence type="ECO:0000256" key="8">
    <source>
        <dbReference type="ARBA" id="ARBA00023098"/>
    </source>
</evidence>
<evidence type="ECO:0000313" key="14">
    <source>
        <dbReference type="EMBL" id="MBC3917601.1"/>
    </source>
</evidence>
<keyword evidence="9 13" id="KW-0472">Membrane</keyword>
<gene>
    <name evidence="14" type="ORF">H8L32_08970</name>
</gene>
<dbReference type="Pfam" id="PF03280">
    <property type="entry name" value="Lipase_chap"/>
    <property type="match status" value="1"/>
</dbReference>
<evidence type="ECO:0000256" key="6">
    <source>
        <dbReference type="ARBA" id="ARBA00022963"/>
    </source>
</evidence>
<keyword evidence="7 13" id="KW-1133">Transmembrane helix</keyword>
<evidence type="ECO:0000256" key="4">
    <source>
        <dbReference type="ARBA" id="ARBA00022519"/>
    </source>
</evidence>
<dbReference type="Proteomes" id="UP000650424">
    <property type="component" value="Unassembled WGS sequence"/>
</dbReference>
<evidence type="ECO:0000256" key="2">
    <source>
        <dbReference type="ARBA" id="ARBA00010358"/>
    </source>
</evidence>
<evidence type="ECO:0000256" key="9">
    <source>
        <dbReference type="ARBA" id="ARBA00023136"/>
    </source>
</evidence>
<feature type="transmembrane region" description="Helical" evidence="13">
    <location>
        <begin position="6"/>
        <end position="25"/>
    </location>
</feature>
<keyword evidence="3" id="KW-1003">Cell membrane</keyword>
<keyword evidence="6" id="KW-0442">Lipid degradation</keyword>
<evidence type="ECO:0000256" key="13">
    <source>
        <dbReference type="SAM" id="Phobius"/>
    </source>
</evidence>
<evidence type="ECO:0000256" key="7">
    <source>
        <dbReference type="ARBA" id="ARBA00022989"/>
    </source>
</evidence>
<evidence type="ECO:0000256" key="3">
    <source>
        <dbReference type="ARBA" id="ARBA00022475"/>
    </source>
</evidence>
<keyword evidence="8" id="KW-0443">Lipid metabolism</keyword>
<dbReference type="InterPro" id="IPR004961">
    <property type="entry name" value="Lipase_chaperone"/>
</dbReference>
<keyword evidence="15" id="KW-1185">Reference proteome</keyword>
<dbReference type="EMBL" id="JACOGF010000004">
    <property type="protein sequence ID" value="MBC3917601.1"/>
    <property type="molecule type" value="Genomic_DNA"/>
</dbReference>
<organism evidence="14 15">
    <name type="scientific">Undibacterium hunanense</name>
    <dbReference type="NCBI Taxonomy" id="2762292"/>
    <lineage>
        <taxon>Bacteria</taxon>
        <taxon>Pseudomonadati</taxon>
        <taxon>Pseudomonadota</taxon>
        <taxon>Betaproteobacteria</taxon>
        <taxon>Burkholderiales</taxon>
        <taxon>Oxalobacteraceae</taxon>
        <taxon>Undibacterium</taxon>
    </lineage>
</organism>
<evidence type="ECO:0000313" key="15">
    <source>
        <dbReference type="Proteomes" id="UP000650424"/>
    </source>
</evidence>
<comment type="subcellular location">
    <subcellularLocation>
        <location evidence="1">Cell inner membrane</location>
        <topology evidence="1">Single-pass membrane protein</topology>
        <orientation evidence="1">Periplasmic side</orientation>
    </subcellularLocation>
</comment>
<comment type="caution">
    <text evidence="14">The sequence shown here is derived from an EMBL/GenBank/DDBJ whole genome shotgun (WGS) entry which is preliminary data.</text>
</comment>
<protein>
    <recommendedName>
        <fullName evidence="11">Lipase helper protein</fullName>
    </recommendedName>
    <alternativeName>
        <fullName evidence="12">Lipase modulator</fullName>
    </alternativeName>
</protein>
<comment type="similarity">
    <text evidence="2">Belongs to the lipase chaperone family.</text>
</comment>
<accession>A0ABR6ZNY1</accession>